<dbReference type="Pfam" id="PF13649">
    <property type="entry name" value="Methyltransf_25"/>
    <property type="match status" value="1"/>
</dbReference>
<dbReference type="Proteomes" id="UP000223968">
    <property type="component" value="Unassembled WGS sequence"/>
</dbReference>
<protein>
    <recommendedName>
        <fullName evidence="3">Methyltransferase domain-containing protein</fullName>
    </recommendedName>
</protein>
<dbReference type="PANTHER" id="PTHR43861">
    <property type="entry name" value="TRANS-ACONITATE 2-METHYLTRANSFERASE-RELATED"/>
    <property type="match status" value="1"/>
</dbReference>
<dbReference type="GO" id="GO:0032259">
    <property type="term" value="P:methylation"/>
    <property type="evidence" value="ECO:0007669"/>
    <property type="project" value="UniProtKB-KW"/>
</dbReference>
<evidence type="ECO:0000313" key="5">
    <source>
        <dbReference type="Proteomes" id="UP000223968"/>
    </source>
</evidence>
<evidence type="ECO:0000256" key="1">
    <source>
        <dbReference type="ARBA" id="ARBA00022603"/>
    </source>
</evidence>
<evidence type="ECO:0000313" key="4">
    <source>
        <dbReference type="EMBL" id="PGH13666.1"/>
    </source>
</evidence>
<proteinExistence type="predicted"/>
<dbReference type="OrthoDB" id="6329284at2759"/>
<name>A0A2B7XWT2_9EURO</name>
<dbReference type="InterPro" id="IPR029063">
    <property type="entry name" value="SAM-dependent_MTases_sf"/>
</dbReference>
<dbReference type="CDD" id="cd02440">
    <property type="entry name" value="AdoMet_MTases"/>
    <property type="match status" value="1"/>
</dbReference>
<keyword evidence="5" id="KW-1185">Reference proteome</keyword>
<dbReference type="SUPFAM" id="SSF53335">
    <property type="entry name" value="S-adenosyl-L-methionine-dependent methyltransferases"/>
    <property type="match status" value="1"/>
</dbReference>
<dbReference type="EMBL" id="PDNB01000043">
    <property type="protein sequence ID" value="PGH13666.1"/>
    <property type="molecule type" value="Genomic_DNA"/>
</dbReference>
<gene>
    <name evidence="4" type="ORF">AJ79_03515</name>
</gene>
<dbReference type="PANTHER" id="PTHR43861:SF1">
    <property type="entry name" value="TRANS-ACONITATE 2-METHYLTRANSFERASE"/>
    <property type="match status" value="1"/>
</dbReference>
<sequence>MNAINAEALAAWETNASFWDQGMGDGGNDYYKLVELPALERMAAVKPSDRALDLATGNGLVARWLASQGACVIATDGSQTMLSHAKRRGENVDGKSYLNSVSYQVLDLTSSEAFERFIEKDTVDEGEFDIVTINMAIMDIGTLEPLAAALPKLLKKNTGRFVATLLHPFITAGSTRVIEYADNPETGREEERLSLKLTRYLHAAPPVKAEALKGQPSYQYTFHRPIHEILSPFLRAGLMLDALEEPNFDAEHTASKQLEPRSLRYLTEIPKILAFRMRALGQPLNN</sequence>
<dbReference type="Gene3D" id="3.40.50.150">
    <property type="entry name" value="Vaccinia Virus protein VP39"/>
    <property type="match status" value="1"/>
</dbReference>
<evidence type="ECO:0000259" key="3">
    <source>
        <dbReference type="Pfam" id="PF13649"/>
    </source>
</evidence>
<dbReference type="GO" id="GO:0008168">
    <property type="term" value="F:methyltransferase activity"/>
    <property type="evidence" value="ECO:0007669"/>
    <property type="project" value="UniProtKB-KW"/>
</dbReference>
<comment type="caution">
    <text evidence="4">The sequence shown here is derived from an EMBL/GenBank/DDBJ whole genome shotgun (WGS) entry which is preliminary data.</text>
</comment>
<reference evidence="4 5" key="1">
    <citation type="submission" date="2017-10" db="EMBL/GenBank/DDBJ databases">
        <title>Comparative genomics in systemic dimorphic fungi from Ajellomycetaceae.</title>
        <authorList>
            <person name="Munoz J.F."/>
            <person name="Mcewen J.G."/>
            <person name="Clay O.K."/>
            <person name="Cuomo C.A."/>
        </authorList>
    </citation>
    <scope>NUCLEOTIDE SEQUENCE [LARGE SCALE GENOMIC DNA]</scope>
    <source>
        <strain evidence="4 5">UAMH5409</strain>
    </source>
</reference>
<feature type="domain" description="Methyltransferase" evidence="3">
    <location>
        <begin position="52"/>
        <end position="154"/>
    </location>
</feature>
<keyword evidence="1" id="KW-0489">Methyltransferase</keyword>
<dbReference type="InterPro" id="IPR041698">
    <property type="entry name" value="Methyltransf_25"/>
</dbReference>
<organism evidence="4 5">
    <name type="scientific">Helicocarpus griseus UAMH5409</name>
    <dbReference type="NCBI Taxonomy" id="1447875"/>
    <lineage>
        <taxon>Eukaryota</taxon>
        <taxon>Fungi</taxon>
        <taxon>Dikarya</taxon>
        <taxon>Ascomycota</taxon>
        <taxon>Pezizomycotina</taxon>
        <taxon>Eurotiomycetes</taxon>
        <taxon>Eurotiomycetidae</taxon>
        <taxon>Onygenales</taxon>
        <taxon>Ajellomycetaceae</taxon>
        <taxon>Helicocarpus</taxon>
    </lineage>
</organism>
<dbReference type="AlphaFoldDB" id="A0A2B7XWT2"/>
<accession>A0A2B7XWT2</accession>
<evidence type="ECO:0000256" key="2">
    <source>
        <dbReference type="ARBA" id="ARBA00022679"/>
    </source>
</evidence>
<keyword evidence="2" id="KW-0808">Transferase</keyword>